<dbReference type="GeneID" id="17252365"/>
<evidence type="ECO:0000256" key="7">
    <source>
        <dbReference type="SAM" id="Phobius"/>
    </source>
</evidence>
<dbReference type="Pfam" id="PF00892">
    <property type="entry name" value="EamA"/>
    <property type="match status" value="1"/>
</dbReference>
<evidence type="ECO:0000256" key="1">
    <source>
        <dbReference type="ARBA" id="ARBA00004651"/>
    </source>
</evidence>
<dbReference type="PANTHER" id="PTHR42920">
    <property type="entry name" value="OS03G0707200 PROTEIN-RELATED"/>
    <property type="match status" value="1"/>
</dbReference>
<keyword evidence="4 7" id="KW-1133">Transmembrane helix</keyword>
<keyword evidence="8" id="KW-0732">Signal</keyword>
<comment type="subcellular location">
    <subcellularLocation>
        <location evidence="1">Cell membrane</location>
        <topology evidence="1">Multi-pass membrane protein</topology>
    </subcellularLocation>
</comment>
<dbReference type="KEGG" id="ehx:EMIHUDRAFT_355229"/>
<evidence type="ECO:0000256" key="4">
    <source>
        <dbReference type="ARBA" id="ARBA00022989"/>
    </source>
</evidence>
<name>A0A0D3I4N1_EMIH1</name>
<dbReference type="RefSeq" id="XP_005758645.1">
    <property type="nucleotide sequence ID" value="XM_005758588.1"/>
</dbReference>
<dbReference type="eggNOG" id="ENOG502S5AT">
    <property type="taxonomic scope" value="Eukaryota"/>
</dbReference>
<evidence type="ECO:0000256" key="3">
    <source>
        <dbReference type="ARBA" id="ARBA00022692"/>
    </source>
</evidence>
<evidence type="ECO:0000256" key="6">
    <source>
        <dbReference type="SAM" id="MobiDB-lite"/>
    </source>
</evidence>
<dbReference type="SUPFAM" id="SSF103481">
    <property type="entry name" value="Multidrug resistance efflux transporter EmrE"/>
    <property type="match status" value="1"/>
</dbReference>
<feature type="region of interest" description="Disordered" evidence="6">
    <location>
        <begin position="209"/>
        <end position="237"/>
    </location>
</feature>
<dbReference type="Proteomes" id="UP000013827">
    <property type="component" value="Unassembled WGS sequence"/>
</dbReference>
<evidence type="ECO:0000313" key="10">
    <source>
        <dbReference type="EnsemblProtists" id="EOD06216"/>
    </source>
</evidence>
<feature type="signal peptide" evidence="8">
    <location>
        <begin position="1"/>
        <end position="26"/>
    </location>
</feature>
<evidence type="ECO:0000313" key="11">
    <source>
        <dbReference type="Proteomes" id="UP000013827"/>
    </source>
</evidence>
<dbReference type="PaxDb" id="2903-EOD06216"/>
<evidence type="ECO:0000256" key="2">
    <source>
        <dbReference type="ARBA" id="ARBA00022475"/>
    </source>
</evidence>
<dbReference type="PANTHER" id="PTHR42920:SF5">
    <property type="entry name" value="EAMA DOMAIN-CONTAINING PROTEIN"/>
    <property type="match status" value="1"/>
</dbReference>
<dbReference type="InterPro" id="IPR000620">
    <property type="entry name" value="EamA_dom"/>
</dbReference>
<dbReference type="InterPro" id="IPR051258">
    <property type="entry name" value="Diverse_Substrate_Transporter"/>
</dbReference>
<dbReference type="STRING" id="2903.R1EGI7"/>
<evidence type="ECO:0000256" key="8">
    <source>
        <dbReference type="SAM" id="SignalP"/>
    </source>
</evidence>
<feature type="chain" id="PRO_5044053460" description="EamA domain-containing protein" evidence="8">
    <location>
        <begin position="27"/>
        <end position="237"/>
    </location>
</feature>
<reference evidence="10" key="2">
    <citation type="submission" date="2024-10" db="UniProtKB">
        <authorList>
            <consortium name="EnsemblProtists"/>
        </authorList>
    </citation>
    <scope>IDENTIFICATION</scope>
</reference>
<accession>A0A0D3I4N1</accession>
<feature type="transmembrane region" description="Helical" evidence="7">
    <location>
        <begin position="118"/>
        <end position="138"/>
    </location>
</feature>
<dbReference type="GeneID" id="17265462"/>
<organism evidence="10 11">
    <name type="scientific">Emiliania huxleyi (strain CCMP1516)</name>
    <dbReference type="NCBI Taxonomy" id="280463"/>
    <lineage>
        <taxon>Eukaryota</taxon>
        <taxon>Haptista</taxon>
        <taxon>Haptophyta</taxon>
        <taxon>Prymnesiophyceae</taxon>
        <taxon>Isochrysidales</taxon>
        <taxon>Noelaerhabdaceae</taxon>
        <taxon>Emiliania</taxon>
    </lineage>
</organism>
<feature type="transmembrane region" description="Helical" evidence="7">
    <location>
        <begin position="36"/>
        <end position="61"/>
    </location>
</feature>
<dbReference type="HOGENOM" id="CLU_1172532_0_0_1"/>
<protein>
    <recommendedName>
        <fullName evidence="9">EamA domain-containing protein</fullName>
    </recommendedName>
</protein>
<evidence type="ECO:0000256" key="5">
    <source>
        <dbReference type="ARBA" id="ARBA00023136"/>
    </source>
</evidence>
<keyword evidence="2" id="KW-1003">Cell membrane</keyword>
<feature type="transmembrane region" description="Helical" evidence="7">
    <location>
        <begin position="73"/>
        <end position="98"/>
    </location>
</feature>
<dbReference type="EnsemblProtists" id="EOD06216">
    <property type="protein sequence ID" value="EOD06216"/>
    <property type="gene ID" value="EMIHUDRAFT_317282"/>
</dbReference>
<dbReference type="KEGG" id="ehx:EMIHUDRAFT_317282"/>
<keyword evidence="11" id="KW-1185">Reference proteome</keyword>
<dbReference type="AlphaFoldDB" id="A0A0D3I4N1"/>
<dbReference type="EnsemblProtists" id="EOD19964">
    <property type="protein sequence ID" value="EOD19964"/>
    <property type="gene ID" value="EMIHUDRAFT_355229"/>
</dbReference>
<evidence type="ECO:0000259" key="9">
    <source>
        <dbReference type="Pfam" id="PF00892"/>
    </source>
</evidence>
<sequence length="237" mass="23376">MAARSGAGVARATWLAVALSVAGVACLELPSALSGGGAAFCVGDLIALGQPVGFGLSYVVLEEAMADHPDDELPIAALQCVVIAVAAVAAASVDSGAAPWSLPWEHLLAATAGGAPAWGVPAAVAYTGLVSTSLTIWLTAKVFAKLPSTDASVILASEPLWATGVAVALLGAPVGPSDAVGGALILGGLACNQGLLDRFVPGLADELAEHTASPGGMSRRRDEAPPGPGVDGARERD</sequence>
<proteinExistence type="predicted"/>
<dbReference type="PROSITE" id="PS51257">
    <property type="entry name" value="PROKAR_LIPOPROTEIN"/>
    <property type="match status" value="1"/>
</dbReference>
<dbReference type="InterPro" id="IPR037185">
    <property type="entry name" value="EmrE-like"/>
</dbReference>
<keyword evidence="3 7" id="KW-0812">Transmembrane</keyword>
<dbReference type="RefSeq" id="XP_005772393.1">
    <property type="nucleotide sequence ID" value="XM_005772336.1"/>
</dbReference>
<dbReference type="GO" id="GO:0005886">
    <property type="term" value="C:plasma membrane"/>
    <property type="evidence" value="ECO:0007669"/>
    <property type="project" value="UniProtKB-SubCell"/>
</dbReference>
<reference evidence="11" key="1">
    <citation type="journal article" date="2013" name="Nature">
        <title>Pan genome of the phytoplankton Emiliania underpins its global distribution.</title>
        <authorList>
            <person name="Read B.A."/>
            <person name="Kegel J."/>
            <person name="Klute M.J."/>
            <person name="Kuo A."/>
            <person name="Lefebvre S.C."/>
            <person name="Maumus F."/>
            <person name="Mayer C."/>
            <person name="Miller J."/>
            <person name="Monier A."/>
            <person name="Salamov A."/>
            <person name="Young J."/>
            <person name="Aguilar M."/>
            <person name="Claverie J.M."/>
            <person name="Frickenhaus S."/>
            <person name="Gonzalez K."/>
            <person name="Herman E.K."/>
            <person name="Lin Y.C."/>
            <person name="Napier J."/>
            <person name="Ogata H."/>
            <person name="Sarno A.F."/>
            <person name="Shmutz J."/>
            <person name="Schroeder D."/>
            <person name="de Vargas C."/>
            <person name="Verret F."/>
            <person name="von Dassow P."/>
            <person name="Valentin K."/>
            <person name="Van de Peer Y."/>
            <person name="Wheeler G."/>
            <person name="Dacks J.B."/>
            <person name="Delwiche C.F."/>
            <person name="Dyhrman S.T."/>
            <person name="Glockner G."/>
            <person name="John U."/>
            <person name="Richards T."/>
            <person name="Worden A.Z."/>
            <person name="Zhang X."/>
            <person name="Grigoriev I.V."/>
            <person name="Allen A.E."/>
            <person name="Bidle K."/>
            <person name="Borodovsky M."/>
            <person name="Bowler C."/>
            <person name="Brownlee C."/>
            <person name="Cock J.M."/>
            <person name="Elias M."/>
            <person name="Gladyshev V.N."/>
            <person name="Groth M."/>
            <person name="Guda C."/>
            <person name="Hadaegh A."/>
            <person name="Iglesias-Rodriguez M.D."/>
            <person name="Jenkins J."/>
            <person name="Jones B.M."/>
            <person name="Lawson T."/>
            <person name="Leese F."/>
            <person name="Lindquist E."/>
            <person name="Lobanov A."/>
            <person name="Lomsadze A."/>
            <person name="Malik S.B."/>
            <person name="Marsh M.E."/>
            <person name="Mackinder L."/>
            <person name="Mock T."/>
            <person name="Mueller-Roeber B."/>
            <person name="Pagarete A."/>
            <person name="Parker M."/>
            <person name="Probert I."/>
            <person name="Quesneville H."/>
            <person name="Raines C."/>
            <person name="Rensing S.A."/>
            <person name="Riano-Pachon D.M."/>
            <person name="Richier S."/>
            <person name="Rokitta S."/>
            <person name="Shiraiwa Y."/>
            <person name="Soanes D.M."/>
            <person name="van der Giezen M."/>
            <person name="Wahlund T.M."/>
            <person name="Williams B."/>
            <person name="Wilson W."/>
            <person name="Wolfe G."/>
            <person name="Wurch L.L."/>
        </authorList>
    </citation>
    <scope>NUCLEOTIDE SEQUENCE</scope>
</reference>
<feature type="domain" description="EamA" evidence="9">
    <location>
        <begin position="43"/>
        <end position="190"/>
    </location>
</feature>
<keyword evidence="5 7" id="KW-0472">Membrane</keyword>